<evidence type="ECO:0000256" key="2">
    <source>
        <dbReference type="ARBA" id="ARBA00022475"/>
    </source>
</evidence>
<dbReference type="RefSeq" id="XP_022297522.1">
    <property type="nucleotide sequence ID" value="XM_022441814.1"/>
</dbReference>
<keyword evidence="4 7" id="KW-1133">Transmembrane helix</keyword>
<feature type="domain" description="G-protein coupled receptors family 1 profile" evidence="8">
    <location>
        <begin position="39"/>
        <end position="284"/>
    </location>
</feature>
<dbReference type="PANTHER" id="PTHR22750">
    <property type="entry name" value="G-PROTEIN COUPLED RECEPTOR"/>
    <property type="match status" value="1"/>
</dbReference>
<dbReference type="GO" id="GO:0005886">
    <property type="term" value="C:plasma membrane"/>
    <property type="evidence" value="ECO:0007669"/>
    <property type="project" value="UniProtKB-SubCell"/>
</dbReference>
<evidence type="ECO:0000256" key="3">
    <source>
        <dbReference type="ARBA" id="ARBA00022692"/>
    </source>
</evidence>
<dbReference type="Gene3D" id="1.20.1070.10">
    <property type="entry name" value="Rhodopsin 7-helix transmembrane proteins"/>
    <property type="match status" value="1"/>
</dbReference>
<evidence type="ECO:0000256" key="7">
    <source>
        <dbReference type="SAM" id="Phobius"/>
    </source>
</evidence>
<proteinExistence type="predicted"/>
<feature type="region of interest" description="Disordered" evidence="6">
    <location>
        <begin position="307"/>
        <end position="345"/>
    </location>
</feature>
<dbReference type="GeneID" id="111106936"/>
<feature type="transmembrane region" description="Helical" evidence="7">
    <location>
        <begin position="22"/>
        <end position="46"/>
    </location>
</feature>
<accession>A0A8B8B282</accession>
<sequence>MKLNSTAHASQEEDIEVKVLKFIPLLFVWGALGILAIITNLIFLVLSKFTTGGKSPVLVFMRSICFADVMIGLYAIFKAFVFYSLQTTNVNCFLPDSILITATTASVSSLVWLHLDCCLRFTHPLKYILHMKKDNIVTGMVLMWNISFVLGFVPLMGWNNMDSLCSYTHFYTAEYVYFIVTLWCIGLFSNVLMELVLKYYIQKVKHNQHLLTVNGREFQRFQNLIQTNRIELIGWFTCIALLGIYIALSVLVLNKLTYFDILEVYILFIMPIFLLRPCILSVIRSYKTTQIHIATQRLKRHVTKIVRKHQPASKVNSTTETERSNLDSNKSTDANNSLKASFRKNDRSPDVNTVFCDNSHSTNSQSSEILVTRTLSSENITAVDNPIFNMADEVSYTEPLPVLHENGFVGVDTKFYDSEDITYL</sequence>
<feature type="transmembrane region" description="Helical" evidence="7">
    <location>
        <begin position="58"/>
        <end position="77"/>
    </location>
</feature>
<feature type="transmembrane region" description="Helical" evidence="7">
    <location>
        <begin position="175"/>
        <end position="197"/>
    </location>
</feature>
<dbReference type="KEGG" id="cvn:111106936"/>
<evidence type="ECO:0000256" key="6">
    <source>
        <dbReference type="SAM" id="MobiDB-lite"/>
    </source>
</evidence>
<reference evidence="10" key="1">
    <citation type="submission" date="2025-08" db="UniProtKB">
        <authorList>
            <consortium name="RefSeq"/>
        </authorList>
    </citation>
    <scope>IDENTIFICATION</scope>
    <source>
        <tissue evidence="10">Whole sample</tissue>
    </source>
</reference>
<evidence type="ECO:0000256" key="1">
    <source>
        <dbReference type="ARBA" id="ARBA00004651"/>
    </source>
</evidence>
<dbReference type="InterPro" id="IPR017452">
    <property type="entry name" value="GPCR_Rhodpsn_7TM"/>
</dbReference>
<dbReference type="PROSITE" id="PS50262">
    <property type="entry name" value="G_PROTEIN_RECEP_F1_2"/>
    <property type="match status" value="1"/>
</dbReference>
<dbReference type="CDD" id="cd00637">
    <property type="entry name" value="7tm_classA_rhodopsin-like"/>
    <property type="match status" value="1"/>
</dbReference>
<protein>
    <submittedName>
        <fullName evidence="10">Adenosine receptor A3-like</fullName>
    </submittedName>
</protein>
<feature type="transmembrane region" description="Helical" evidence="7">
    <location>
        <begin position="264"/>
        <end position="283"/>
    </location>
</feature>
<feature type="transmembrane region" description="Helical" evidence="7">
    <location>
        <begin position="232"/>
        <end position="252"/>
    </location>
</feature>
<dbReference type="Proteomes" id="UP000694844">
    <property type="component" value="Chromosome 8"/>
</dbReference>
<organism evidence="9 10">
    <name type="scientific">Crassostrea virginica</name>
    <name type="common">Eastern oyster</name>
    <dbReference type="NCBI Taxonomy" id="6565"/>
    <lineage>
        <taxon>Eukaryota</taxon>
        <taxon>Metazoa</taxon>
        <taxon>Spiralia</taxon>
        <taxon>Lophotrochozoa</taxon>
        <taxon>Mollusca</taxon>
        <taxon>Bivalvia</taxon>
        <taxon>Autobranchia</taxon>
        <taxon>Pteriomorphia</taxon>
        <taxon>Ostreida</taxon>
        <taxon>Ostreoidea</taxon>
        <taxon>Ostreidae</taxon>
        <taxon>Crassostrea</taxon>
    </lineage>
</organism>
<keyword evidence="5 7" id="KW-0472">Membrane</keyword>
<dbReference type="SUPFAM" id="SSF81321">
    <property type="entry name" value="Family A G protein-coupled receptor-like"/>
    <property type="match status" value="1"/>
</dbReference>
<feature type="transmembrane region" description="Helical" evidence="7">
    <location>
        <begin position="97"/>
        <end position="115"/>
    </location>
</feature>
<feature type="transmembrane region" description="Helical" evidence="7">
    <location>
        <begin position="136"/>
        <end position="155"/>
    </location>
</feature>
<dbReference type="AlphaFoldDB" id="A0A8B8B282"/>
<gene>
    <name evidence="10" type="primary">LOC111106936</name>
</gene>
<comment type="subcellular location">
    <subcellularLocation>
        <location evidence="1">Cell membrane</location>
        <topology evidence="1">Multi-pass membrane protein</topology>
    </subcellularLocation>
</comment>
<evidence type="ECO:0000313" key="10">
    <source>
        <dbReference type="RefSeq" id="XP_022297522.1"/>
    </source>
</evidence>
<keyword evidence="2" id="KW-1003">Cell membrane</keyword>
<keyword evidence="3 7" id="KW-0812">Transmembrane</keyword>
<feature type="compositionally biased region" description="Polar residues" evidence="6">
    <location>
        <begin position="326"/>
        <end position="339"/>
    </location>
</feature>
<keyword evidence="9" id="KW-1185">Reference proteome</keyword>
<evidence type="ECO:0000259" key="8">
    <source>
        <dbReference type="PROSITE" id="PS50262"/>
    </source>
</evidence>
<name>A0A8B8B282_CRAVI</name>
<evidence type="ECO:0000256" key="4">
    <source>
        <dbReference type="ARBA" id="ARBA00022989"/>
    </source>
</evidence>
<evidence type="ECO:0000313" key="9">
    <source>
        <dbReference type="Proteomes" id="UP000694844"/>
    </source>
</evidence>
<evidence type="ECO:0000256" key="5">
    <source>
        <dbReference type="ARBA" id="ARBA00023136"/>
    </source>
</evidence>
<dbReference type="OrthoDB" id="10011551at2759"/>